<dbReference type="InterPro" id="IPR039420">
    <property type="entry name" value="WalR-like"/>
</dbReference>
<evidence type="ECO:0000256" key="2">
    <source>
        <dbReference type="ARBA" id="ARBA00023125"/>
    </source>
</evidence>
<dbReference type="PANTHER" id="PTHR43214:SF43">
    <property type="entry name" value="TWO-COMPONENT RESPONSE REGULATOR"/>
    <property type="match status" value="1"/>
</dbReference>
<keyword evidence="1 3" id="KW-0597">Phosphoprotein</keyword>
<accession>K9UGC8</accession>
<dbReference type="PROSITE" id="PS50110">
    <property type="entry name" value="RESPONSE_REGULATORY"/>
    <property type="match status" value="1"/>
</dbReference>
<evidence type="ECO:0000259" key="4">
    <source>
        <dbReference type="PROSITE" id="PS50043"/>
    </source>
</evidence>
<gene>
    <name evidence="6" type="ORF">Cha6605_3158</name>
</gene>
<dbReference type="RefSeq" id="WP_015160313.1">
    <property type="nucleotide sequence ID" value="NC_019697.1"/>
</dbReference>
<dbReference type="CDD" id="cd06170">
    <property type="entry name" value="LuxR_C_like"/>
    <property type="match status" value="1"/>
</dbReference>
<dbReference type="SMART" id="SM00448">
    <property type="entry name" value="REC"/>
    <property type="match status" value="1"/>
</dbReference>
<dbReference type="GO" id="GO:0006355">
    <property type="term" value="P:regulation of DNA-templated transcription"/>
    <property type="evidence" value="ECO:0007669"/>
    <property type="project" value="InterPro"/>
</dbReference>
<feature type="domain" description="HTH luxR-type" evidence="4">
    <location>
        <begin position="153"/>
        <end position="218"/>
    </location>
</feature>
<dbReference type="Pfam" id="PF00072">
    <property type="entry name" value="Response_reg"/>
    <property type="match status" value="1"/>
</dbReference>
<feature type="domain" description="Response regulatory" evidence="5">
    <location>
        <begin position="3"/>
        <end position="127"/>
    </location>
</feature>
<dbReference type="PATRIC" id="fig|1173020.3.peg.3614"/>
<sequence>MIRLVLVDDQNLIRRGLRALLKTDPELEIVGEAENGLEAISLLEGFANDAVENLPPDLVLMDIRMPVMDGVVATREICQRFPDTKVLVLTTFDDREYVSQALQAGASGYLLKDTPFEELTQAIRLVRKGHTQIGPGLAHQVLAQPAPKKALVVSTGWEQLTPREREIICLIAQGASNREIADALFIAEKTVKNRITNILSQLNLRDRTQLAIVALQRGMDDFS</sequence>
<dbReference type="HOGENOM" id="CLU_000445_90_10_3"/>
<dbReference type="GO" id="GO:0000160">
    <property type="term" value="P:phosphorelay signal transduction system"/>
    <property type="evidence" value="ECO:0007669"/>
    <property type="project" value="InterPro"/>
</dbReference>
<dbReference type="eggNOG" id="COG2197">
    <property type="taxonomic scope" value="Bacteria"/>
</dbReference>
<dbReference type="InterPro" id="IPR058245">
    <property type="entry name" value="NreC/VraR/RcsB-like_REC"/>
</dbReference>
<dbReference type="STRING" id="1173020.Cha6605_3158"/>
<feature type="modified residue" description="4-aspartylphosphate" evidence="3">
    <location>
        <position position="62"/>
    </location>
</feature>
<evidence type="ECO:0000313" key="7">
    <source>
        <dbReference type="Proteomes" id="UP000010366"/>
    </source>
</evidence>
<keyword evidence="2 6" id="KW-0238">DNA-binding</keyword>
<dbReference type="OrthoDB" id="509129at2"/>
<evidence type="ECO:0000256" key="1">
    <source>
        <dbReference type="ARBA" id="ARBA00022553"/>
    </source>
</evidence>
<dbReference type="Gene3D" id="3.40.50.2300">
    <property type="match status" value="1"/>
</dbReference>
<name>K9UGC8_CHAP6</name>
<protein>
    <submittedName>
        <fullName evidence="6">Response regulator containing a CheY-like receiver domain and an HTH DNA-binding domain</fullName>
    </submittedName>
</protein>
<dbReference type="SUPFAM" id="SSF46894">
    <property type="entry name" value="C-terminal effector domain of the bipartite response regulators"/>
    <property type="match status" value="1"/>
</dbReference>
<dbReference type="SUPFAM" id="SSF52172">
    <property type="entry name" value="CheY-like"/>
    <property type="match status" value="1"/>
</dbReference>
<dbReference type="InterPro" id="IPR016032">
    <property type="entry name" value="Sig_transdc_resp-reg_C-effctor"/>
</dbReference>
<dbReference type="KEGG" id="cmp:Cha6605_3158"/>
<dbReference type="PANTHER" id="PTHR43214">
    <property type="entry name" value="TWO-COMPONENT RESPONSE REGULATOR"/>
    <property type="match status" value="1"/>
</dbReference>
<dbReference type="AlphaFoldDB" id="K9UGC8"/>
<dbReference type="PROSITE" id="PS50043">
    <property type="entry name" value="HTH_LUXR_2"/>
    <property type="match status" value="1"/>
</dbReference>
<dbReference type="EMBL" id="CP003600">
    <property type="protein sequence ID" value="AFY94172.1"/>
    <property type="molecule type" value="Genomic_DNA"/>
</dbReference>
<proteinExistence type="predicted"/>
<evidence type="ECO:0000259" key="5">
    <source>
        <dbReference type="PROSITE" id="PS50110"/>
    </source>
</evidence>
<dbReference type="CDD" id="cd17535">
    <property type="entry name" value="REC_NarL-like"/>
    <property type="match status" value="1"/>
</dbReference>
<dbReference type="GO" id="GO:0003677">
    <property type="term" value="F:DNA binding"/>
    <property type="evidence" value="ECO:0007669"/>
    <property type="project" value="UniProtKB-KW"/>
</dbReference>
<dbReference type="InterPro" id="IPR001789">
    <property type="entry name" value="Sig_transdc_resp-reg_receiver"/>
</dbReference>
<dbReference type="InterPro" id="IPR000792">
    <property type="entry name" value="Tscrpt_reg_LuxR_C"/>
</dbReference>
<evidence type="ECO:0000313" key="6">
    <source>
        <dbReference type="EMBL" id="AFY94172.1"/>
    </source>
</evidence>
<dbReference type="Pfam" id="PF00196">
    <property type="entry name" value="GerE"/>
    <property type="match status" value="1"/>
</dbReference>
<organism evidence="6 7">
    <name type="scientific">Chamaesiphon minutus (strain ATCC 27169 / PCC 6605)</name>
    <dbReference type="NCBI Taxonomy" id="1173020"/>
    <lineage>
        <taxon>Bacteria</taxon>
        <taxon>Bacillati</taxon>
        <taxon>Cyanobacteriota</taxon>
        <taxon>Cyanophyceae</taxon>
        <taxon>Gomontiellales</taxon>
        <taxon>Chamaesiphonaceae</taxon>
        <taxon>Chamaesiphon</taxon>
    </lineage>
</organism>
<dbReference type="Proteomes" id="UP000010366">
    <property type="component" value="Chromosome"/>
</dbReference>
<evidence type="ECO:0000256" key="3">
    <source>
        <dbReference type="PROSITE-ProRule" id="PRU00169"/>
    </source>
</evidence>
<dbReference type="SMART" id="SM00421">
    <property type="entry name" value="HTH_LUXR"/>
    <property type="match status" value="1"/>
</dbReference>
<dbReference type="InterPro" id="IPR011006">
    <property type="entry name" value="CheY-like_superfamily"/>
</dbReference>
<keyword evidence="7" id="KW-1185">Reference proteome</keyword>
<reference evidence="6 7" key="1">
    <citation type="submission" date="2012-05" db="EMBL/GenBank/DDBJ databases">
        <title>Finished chromosome of genome of Chamaesiphon sp. PCC 6605.</title>
        <authorList>
            <consortium name="US DOE Joint Genome Institute"/>
            <person name="Gugger M."/>
            <person name="Coursin T."/>
            <person name="Rippka R."/>
            <person name="Tandeau De Marsac N."/>
            <person name="Huntemann M."/>
            <person name="Wei C.-L."/>
            <person name="Han J."/>
            <person name="Detter J.C."/>
            <person name="Han C."/>
            <person name="Tapia R."/>
            <person name="Chen A."/>
            <person name="Kyrpides N."/>
            <person name="Mavromatis K."/>
            <person name="Markowitz V."/>
            <person name="Szeto E."/>
            <person name="Ivanova N."/>
            <person name="Pagani I."/>
            <person name="Pati A."/>
            <person name="Goodwin L."/>
            <person name="Nordberg H.P."/>
            <person name="Cantor M.N."/>
            <person name="Hua S.X."/>
            <person name="Woyke T."/>
            <person name="Kerfeld C.A."/>
        </authorList>
    </citation>
    <scope>NUCLEOTIDE SEQUENCE [LARGE SCALE GENOMIC DNA]</scope>
    <source>
        <strain evidence="7">ATCC 27169 / PCC 6605</strain>
    </source>
</reference>
<dbReference type="PRINTS" id="PR00038">
    <property type="entry name" value="HTHLUXR"/>
</dbReference>